<feature type="domain" description="Reverse transcriptase/retrotransposon-derived protein RNase H-like" evidence="1">
    <location>
        <begin position="207"/>
        <end position="270"/>
    </location>
</feature>
<dbReference type="CDD" id="cd00303">
    <property type="entry name" value="retropepsin_like"/>
    <property type="match status" value="1"/>
</dbReference>
<dbReference type="InterPro" id="IPR043128">
    <property type="entry name" value="Rev_trsase/Diguanyl_cyclase"/>
</dbReference>
<dbReference type="InterPro" id="IPR041577">
    <property type="entry name" value="RT_RNaseH_2"/>
</dbReference>
<reference evidence="2" key="1">
    <citation type="submission" date="2020-09" db="EMBL/GenBank/DDBJ databases">
        <title>Genome-Enabled Discovery of Anthraquinone Biosynthesis in Senna tora.</title>
        <authorList>
            <person name="Kang S.-H."/>
            <person name="Pandey R.P."/>
            <person name="Lee C.-M."/>
            <person name="Sim J.-S."/>
            <person name="Jeong J.-T."/>
            <person name="Choi B.-S."/>
            <person name="Jung M."/>
            <person name="Ginzburg D."/>
            <person name="Zhao K."/>
            <person name="Won S.Y."/>
            <person name="Oh T.-J."/>
            <person name="Yu Y."/>
            <person name="Kim N.-H."/>
            <person name="Lee O.R."/>
            <person name="Lee T.-H."/>
            <person name="Bashyal P."/>
            <person name="Kim T.-S."/>
            <person name="Lee W.-H."/>
            <person name="Kawkins C."/>
            <person name="Kim C.-K."/>
            <person name="Kim J.S."/>
            <person name="Ahn B.O."/>
            <person name="Rhee S.Y."/>
            <person name="Sohng J.K."/>
        </authorList>
    </citation>
    <scope>NUCLEOTIDE SEQUENCE</scope>
    <source>
        <tissue evidence="2">Leaf</tissue>
    </source>
</reference>
<dbReference type="PANTHER" id="PTHR35046:SF9">
    <property type="entry name" value="RNA-DIRECTED DNA POLYMERASE"/>
    <property type="match status" value="1"/>
</dbReference>
<dbReference type="AlphaFoldDB" id="A0A834SQV1"/>
<dbReference type="InterPro" id="IPR021109">
    <property type="entry name" value="Peptidase_aspartic_dom_sf"/>
</dbReference>
<accession>A0A834SQV1</accession>
<dbReference type="EMBL" id="JAAIUW010000011">
    <property type="protein sequence ID" value="KAF7808359.1"/>
    <property type="molecule type" value="Genomic_DNA"/>
</dbReference>
<protein>
    <submittedName>
        <fullName evidence="2">Retrovirus-related Pol polyprotein from transposon 297 family</fullName>
    </submittedName>
</protein>
<evidence type="ECO:0000313" key="2">
    <source>
        <dbReference type="EMBL" id="KAF7808359.1"/>
    </source>
</evidence>
<keyword evidence="3" id="KW-1185">Reference proteome</keyword>
<dbReference type="Gene3D" id="2.40.70.10">
    <property type="entry name" value="Acid Proteases"/>
    <property type="match status" value="1"/>
</dbReference>
<comment type="caution">
    <text evidence="2">The sequence shown here is derived from an EMBL/GenBank/DDBJ whole genome shotgun (WGS) entry which is preliminary data.</text>
</comment>
<organism evidence="2 3">
    <name type="scientific">Senna tora</name>
    <dbReference type="NCBI Taxonomy" id="362788"/>
    <lineage>
        <taxon>Eukaryota</taxon>
        <taxon>Viridiplantae</taxon>
        <taxon>Streptophyta</taxon>
        <taxon>Embryophyta</taxon>
        <taxon>Tracheophyta</taxon>
        <taxon>Spermatophyta</taxon>
        <taxon>Magnoliopsida</taxon>
        <taxon>eudicotyledons</taxon>
        <taxon>Gunneridae</taxon>
        <taxon>Pentapetalae</taxon>
        <taxon>rosids</taxon>
        <taxon>fabids</taxon>
        <taxon>Fabales</taxon>
        <taxon>Fabaceae</taxon>
        <taxon>Caesalpinioideae</taxon>
        <taxon>Cassia clade</taxon>
        <taxon>Senna</taxon>
    </lineage>
</organism>
<dbReference type="InterPro" id="IPR043502">
    <property type="entry name" value="DNA/RNA_pol_sf"/>
</dbReference>
<evidence type="ECO:0000259" key="1">
    <source>
        <dbReference type="Pfam" id="PF17919"/>
    </source>
</evidence>
<dbReference type="PANTHER" id="PTHR35046">
    <property type="entry name" value="ZINC KNUCKLE (CCHC-TYPE) FAMILY PROTEIN"/>
    <property type="match status" value="1"/>
</dbReference>
<gene>
    <name evidence="2" type="ORF">G2W53_035102</name>
</gene>
<name>A0A834SQV1_9FABA</name>
<dbReference type="Pfam" id="PF17919">
    <property type="entry name" value="RT_RNaseH_2"/>
    <property type="match status" value="1"/>
</dbReference>
<dbReference type="Gene3D" id="3.30.70.270">
    <property type="match status" value="1"/>
</dbReference>
<dbReference type="SUPFAM" id="SSF56672">
    <property type="entry name" value="DNA/RNA polymerases"/>
    <property type="match status" value="1"/>
</dbReference>
<sequence>MSNKRVMILKDSEVVTDNDSDGSIPSIEDYSDLGIEYAAEEECLVEHELNEQRENIFHTRCLVNNKVCSLIIDGGSVTNFASTTMVEILNLPIIRHPRPYKLQRLNECGEIMVDKQVLVSFSICKYYDEILCDVFPMHAGHILLGRPWEFDRKVKKDGFTDKYSFVTNDKPVTPVPLTPKQVCFVKDFSTLAAPLTEVIKKSVGFKWDKAQDDAFNKLKDQLSFAAILTLPDFAKTFEIECDASGVGIGAALMQEGKPIAYFSEKLNGGSLELSNL</sequence>
<dbReference type="Proteomes" id="UP000634136">
    <property type="component" value="Unassembled WGS sequence"/>
</dbReference>
<dbReference type="OrthoDB" id="1719899at2759"/>
<proteinExistence type="predicted"/>
<evidence type="ECO:0000313" key="3">
    <source>
        <dbReference type="Proteomes" id="UP000634136"/>
    </source>
</evidence>